<name>A0A4R4ZB56_9ACTN</name>
<dbReference type="AlphaFoldDB" id="A0A4R4ZB56"/>
<organism evidence="1 2">
    <name type="scientific">Nonomuraea terrae</name>
    <dbReference type="NCBI Taxonomy" id="2530383"/>
    <lineage>
        <taxon>Bacteria</taxon>
        <taxon>Bacillati</taxon>
        <taxon>Actinomycetota</taxon>
        <taxon>Actinomycetes</taxon>
        <taxon>Streptosporangiales</taxon>
        <taxon>Streptosporangiaceae</taxon>
        <taxon>Nonomuraea</taxon>
    </lineage>
</organism>
<sequence length="188" mass="20908">MPVLNIPLTSLDAFRFISFRDTSKALAELGITTRQQISDRLGIHIDSVPDMHEMVGPLHIEISCASVIDEDPDHPWVTPGPCPNNAARISVMGCVHEHLVTAPMCDTHLRVSLRQGTAWCGLCREQGAEVAMRENIIDRREHVDAFLLDLLMQGVTTTDPQERDRIEAFIIDNLDKLVAPRLRDPAAA</sequence>
<proteinExistence type="predicted"/>
<dbReference type="Proteomes" id="UP000295302">
    <property type="component" value="Unassembled WGS sequence"/>
</dbReference>
<dbReference type="RefSeq" id="WP_132609240.1">
    <property type="nucleotide sequence ID" value="NZ_SMKQ01000008.1"/>
</dbReference>
<protein>
    <submittedName>
        <fullName evidence="1">Uncharacterized protein</fullName>
    </submittedName>
</protein>
<accession>A0A4R4ZB56</accession>
<keyword evidence="2" id="KW-1185">Reference proteome</keyword>
<evidence type="ECO:0000313" key="1">
    <source>
        <dbReference type="EMBL" id="TDD54604.1"/>
    </source>
</evidence>
<reference evidence="1 2" key="1">
    <citation type="submission" date="2019-03" db="EMBL/GenBank/DDBJ databases">
        <title>Draft genome sequences of novel Actinobacteria.</title>
        <authorList>
            <person name="Sahin N."/>
            <person name="Ay H."/>
            <person name="Saygin H."/>
        </authorList>
    </citation>
    <scope>NUCLEOTIDE SEQUENCE [LARGE SCALE GENOMIC DNA]</scope>
    <source>
        <strain evidence="1 2">CH32</strain>
    </source>
</reference>
<dbReference type="EMBL" id="SMKQ01000008">
    <property type="protein sequence ID" value="TDD54604.1"/>
    <property type="molecule type" value="Genomic_DNA"/>
</dbReference>
<evidence type="ECO:0000313" key="2">
    <source>
        <dbReference type="Proteomes" id="UP000295302"/>
    </source>
</evidence>
<comment type="caution">
    <text evidence="1">The sequence shown here is derived from an EMBL/GenBank/DDBJ whole genome shotgun (WGS) entry which is preliminary data.</text>
</comment>
<gene>
    <name evidence="1" type="ORF">E1286_05290</name>
</gene>